<dbReference type="GO" id="GO:0000246">
    <property type="term" value="F:Delta24(24-1) sterol reductase activity"/>
    <property type="evidence" value="ECO:0007669"/>
    <property type="project" value="TreeGrafter"/>
</dbReference>
<evidence type="ECO:0000256" key="25">
    <source>
        <dbReference type="ARBA" id="ARBA00080612"/>
    </source>
</evidence>
<evidence type="ECO:0000256" key="11">
    <source>
        <dbReference type="ARBA" id="ARBA00022824"/>
    </source>
</evidence>
<dbReference type="GO" id="GO:0050614">
    <property type="term" value="F:Delta24-sterol reductase activity"/>
    <property type="evidence" value="ECO:0007669"/>
    <property type="project" value="UniProtKB-EC"/>
</dbReference>
<dbReference type="InterPro" id="IPR036318">
    <property type="entry name" value="FAD-bd_PCMH-like_sf"/>
</dbReference>
<dbReference type="SUPFAM" id="SSF56176">
    <property type="entry name" value="FAD-binding/transporter-associated domain-like"/>
    <property type="match status" value="1"/>
</dbReference>
<evidence type="ECO:0000256" key="19">
    <source>
        <dbReference type="ARBA" id="ARBA00023166"/>
    </source>
</evidence>
<keyword evidence="10" id="KW-0732">Signal</keyword>
<evidence type="ECO:0000256" key="1">
    <source>
        <dbReference type="ARBA" id="ARBA00001974"/>
    </source>
</evidence>
<dbReference type="GO" id="GO:0071949">
    <property type="term" value="F:FAD binding"/>
    <property type="evidence" value="ECO:0007669"/>
    <property type="project" value="InterPro"/>
</dbReference>
<comment type="function">
    <text evidence="23">Catalyzes the reduction of the delta-24 double bond of sterol intermediates during cholesterol biosynthesis. In addition to its cholesterol-synthesizing activity, can protect cells from oxidative stress by reducing caspase 3 activity during apoptosis induced by oxidative stress. Also protects against amyloid-beta peptide-induced apoptosis.</text>
</comment>
<dbReference type="FunFam" id="3.30.465.10:FF:000032">
    <property type="entry name" value="Delta(24)-sterol reductase"/>
    <property type="match status" value="1"/>
</dbReference>
<dbReference type="InterPro" id="IPR040165">
    <property type="entry name" value="Diminuto-like"/>
</dbReference>
<evidence type="ECO:0000256" key="13">
    <source>
        <dbReference type="ARBA" id="ARBA00022857"/>
    </source>
</evidence>
<evidence type="ECO:0000256" key="10">
    <source>
        <dbReference type="ARBA" id="ARBA00022729"/>
    </source>
</evidence>
<comment type="cofactor">
    <cofactor evidence="1">
        <name>FAD</name>
        <dbReference type="ChEBI" id="CHEBI:57692"/>
    </cofactor>
</comment>
<evidence type="ECO:0000256" key="16">
    <source>
        <dbReference type="ARBA" id="ARBA00023034"/>
    </source>
</evidence>
<comment type="caution">
    <text evidence="28">The sequence shown here is derived from an EMBL/GenBank/DDBJ whole genome shotgun (WGS) entry which is preliminary data.</text>
</comment>
<evidence type="ECO:0000256" key="26">
    <source>
        <dbReference type="SAM" id="Phobius"/>
    </source>
</evidence>
<keyword evidence="20" id="KW-0753">Steroid metabolism</keyword>
<comment type="catalytic activity">
    <reaction evidence="22">
        <text>5alpha-cholest-8-en-3beta-ol + NADP(+) = zymosterol + NADPH + H(+)</text>
        <dbReference type="Rhea" id="RHEA:36399"/>
        <dbReference type="ChEBI" id="CHEBI:15378"/>
        <dbReference type="ChEBI" id="CHEBI:16608"/>
        <dbReference type="ChEBI" id="CHEBI:18252"/>
        <dbReference type="ChEBI" id="CHEBI:57783"/>
        <dbReference type="ChEBI" id="CHEBI:58349"/>
        <dbReference type="EC" id="1.3.1.72"/>
    </reaction>
    <physiologicalReaction direction="right-to-left" evidence="22">
        <dbReference type="Rhea" id="RHEA:36401"/>
    </physiologicalReaction>
</comment>
<evidence type="ECO:0000256" key="22">
    <source>
        <dbReference type="ARBA" id="ARBA00052927"/>
    </source>
</evidence>
<evidence type="ECO:0000256" key="23">
    <source>
        <dbReference type="ARBA" id="ARBA00056986"/>
    </source>
</evidence>
<keyword evidence="15" id="KW-0560">Oxidoreductase</keyword>
<keyword evidence="13" id="KW-0521">NADP</keyword>
<evidence type="ECO:0000256" key="24">
    <source>
        <dbReference type="ARBA" id="ARBA00078485"/>
    </source>
</evidence>
<evidence type="ECO:0000256" key="12">
    <source>
        <dbReference type="ARBA" id="ARBA00022827"/>
    </source>
</evidence>
<dbReference type="PANTHER" id="PTHR10801:SF0">
    <property type="entry name" value="DELTA(24)-STEROL REDUCTASE"/>
    <property type="match status" value="1"/>
</dbReference>
<evidence type="ECO:0000256" key="18">
    <source>
        <dbReference type="ARBA" id="ARBA00023136"/>
    </source>
</evidence>
<evidence type="ECO:0000256" key="7">
    <source>
        <dbReference type="ARBA" id="ARBA00022548"/>
    </source>
</evidence>
<dbReference type="PANTHER" id="PTHR10801">
    <property type="entry name" value="24-DEHYDROCHOLESTEROL REDUCTASE"/>
    <property type="match status" value="1"/>
</dbReference>
<evidence type="ECO:0000256" key="17">
    <source>
        <dbReference type="ARBA" id="ARBA00023098"/>
    </source>
</evidence>
<dbReference type="EMBL" id="JAZGQO010000008">
    <property type="protein sequence ID" value="KAK6179008.1"/>
    <property type="molecule type" value="Genomic_DNA"/>
</dbReference>
<keyword evidence="7" id="KW-0153">Cholesterol metabolism</keyword>
<evidence type="ECO:0000256" key="2">
    <source>
        <dbReference type="ARBA" id="ARBA00004194"/>
    </source>
</evidence>
<keyword evidence="17" id="KW-0443">Lipid metabolism</keyword>
<keyword evidence="9 26" id="KW-0812">Transmembrane</keyword>
<keyword evidence="12" id="KW-0274">FAD</keyword>
<keyword evidence="6" id="KW-0444">Lipid biosynthesis</keyword>
<dbReference type="GO" id="GO:0008203">
    <property type="term" value="P:cholesterol metabolic process"/>
    <property type="evidence" value="ECO:0007669"/>
    <property type="project" value="UniProtKB-KW"/>
</dbReference>
<evidence type="ECO:0000256" key="20">
    <source>
        <dbReference type="ARBA" id="ARBA00023221"/>
    </source>
</evidence>
<reference evidence="28 29" key="1">
    <citation type="submission" date="2024-01" db="EMBL/GenBank/DDBJ databases">
        <title>The genome of the rayed Mediterranean limpet Patella caerulea (Linnaeus, 1758).</title>
        <authorList>
            <person name="Anh-Thu Weber A."/>
            <person name="Halstead-Nussloch G."/>
        </authorList>
    </citation>
    <scope>NUCLEOTIDE SEQUENCE [LARGE SCALE GENOMIC DNA]</scope>
    <source>
        <strain evidence="28">AATW-2023a</strain>
        <tissue evidence="28">Whole specimen</tissue>
    </source>
</reference>
<dbReference type="AlphaFoldDB" id="A0AAN8PPD8"/>
<keyword evidence="16" id="KW-0333">Golgi apparatus</keyword>
<dbReference type="InterPro" id="IPR016166">
    <property type="entry name" value="FAD-bd_PCMH"/>
</dbReference>
<evidence type="ECO:0000259" key="27">
    <source>
        <dbReference type="PROSITE" id="PS51387"/>
    </source>
</evidence>
<evidence type="ECO:0000256" key="21">
    <source>
        <dbReference type="ARBA" id="ARBA00051033"/>
    </source>
</evidence>
<evidence type="ECO:0000256" key="15">
    <source>
        <dbReference type="ARBA" id="ARBA00023002"/>
    </source>
</evidence>
<protein>
    <recommendedName>
        <fullName evidence="5">Delta(24)-sterol reductase</fullName>
        <ecNumber evidence="4">1.3.1.72</ecNumber>
    </recommendedName>
    <alternativeName>
        <fullName evidence="24">24-dehydrocholesterol reductase</fullName>
    </alternativeName>
    <alternativeName>
        <fullName evidence="25">3-beta-hydroxysterol Delta-24-reductase</fullName>
    </alternativeName>
</protein>
<evidence type="ECO:0000256" key="6">
    <source>
        <dbReference type="ARBA" id="ARBA00022516"/>
    </source>
</evidence>
<sequence>MDIPLNILVYLALPALLSFSWIKYRGLEYVLIHYRWVFVCIFLLPASVVYDSLIFLRHWAVFHFNSAPKQHERKVQNVQRQVRKWKDDGSVVQMCTARPGWSNISFRSGIYKKNLRNIEVNLFDILSVDTTDEVLHVEPLASMGQITAFLNPLGWTLPVLPELDDLTVGGLIMGVGIETSSHKKGLFQHCCIEFELVLADGSVVTCSKNENTDLFYSVPWSYGTLGFLVSAKMKIVPAKKYVKVEYMPVHTTNSMVEKFEEECKKPSGNQFVECLVYSQSEGVIMTANMTDEVEDDKVNCIGRYYKPWFFKHVEEFLKKGPAVEYIPLRHYYHRHTRSIFWELQDIIPFGNNPIFRYLCGWMVPPKISFLKLTQGETIKRMYERFQIIQDMLVPMKDLKESLEVFHKETEVYPLWLCPFMLYNQPGMVHPATESDEMYVDIGAYGTPKAETYETVSTTRRLEAFVRSVKGFQMLYADSYLDRNEFHEMFDHSLYDKMRTSLNCKSAFPEVYDKINRKARA</sequence>
<gene>
    <name evidence="28" type="ORF">SNE40_011465</name>
</gene>
<keyword evidence="19" id="KW-1207">Sterol metabolism</keyword>
<organism evidence="28 29">
    <name type="scientific">Patella caerulea</name>
    <name type="common">Rayed Mediterranean limpet</name>
    <dbReference type="NCBI Taxonomy" id="87958"/>
    <lineage>
        <taxon>Eukaryota</taxon>
        <taxon>Metazoa</taxon>
        <taxon>Spiralia</taxon>
        <taxon>Lophotrochozoa</taxon>
        <taxon>Mollusca</taxon>
        <taxon>Gastropoda</taxon>
        <taxon>Patellogastropoda</taxon>
        <taxon>Patelloidea</taxon>
        <taxon>Patellidae</taxon>
        <taxon>Patella</taxon>
    </lineage>
</organism>
<dbReference type="Gene3D" id="3.30.465.10">
    <property type="match status" value="1"/>
</dbReference>
<evidence type="ECO:0000256" key="9">
    <source>
        <dbReference type="ARBA" id="ARBA00022692"/>
    </source>
</evidence>
<proteinExistence type="predicted"/>
<dbReference type="Proteomes" id="UP001347796">
    <property type="component" value="Unassembled WGS sequence"/>
</dbReference>
<dbReference type="PROSITE" id="PS51387">
    <property type="entry name" value="FAD_PCMH"/>
    <property type="match status" value="1"/>
</dbReference>
<dbReference type="GO" id="GO:0005789">
    <property type="term" value="C:endoplasmic reticulum membrane"/>
    <property type="evidence" value="ECO:0007669"/>
    <property type="project" value="UniProtKB-SubCell"/>
</dbReference>
<dbReference type="InterPro" id="IPR006094">
    <property type="entry name" value="Oxid_FAD_bind_N"/>
</dbReference>
<dbReference type="Pfam" id="PF01565">
    <property type="entry name" value="FAD_binding_4"/>
    <property type="match status" value="1"/>
</dbReference>
<comment type="subcellular location">
    <subcellularLocation>
        <location evidence="3">Endoplasmic reticulum membrane</location>
        <topology evidence="3">Single-pass membrane protein</topology>
    </subcellularLocation>
    <subcellularLocation>
        <location evidence="2">Golgi apparatus membrane</location>
        <topology evidence="2">Single-pass membrane protein</topology>
    </subcellularLocation>
</comment>
<feature type="domain" description="FAD-binding PCMH-type" evidence="27">
    <location>
        <begin position="62"/>
        <end position="238"/>
    </location>
</feature>
<evidence type="ECO:0000256" key="5">
    <source>
        <dbReference type="ARBA" id="ARBA00019086"/>
    </source>
</evidence>
<evidence type="ECO:0000256" key="4">
    <source>
        <dbReference type="ARBA" id="ARBA00012405"/>
    </source>
</evidence>
<dbReference type="EC" id="1.3.1.72" evidence="4"/>
<dbReference type="GO" id="GO:0000139">
    <property type="term" value="C:Golgi membrane"/>
    <property type="evidence" value="ECO:0007669"/>
    <property type="project" value="UniProtKB-SubCell"/>
</dbReference>
<comment type="catalytic activity">
    <reaction evidence="21">
        <text>lanosterol + NADPH + H(+) = 24,25-dihydrolanosterol + NADP(+)</text>
        <dbReference type="Rhea" id="RHEA:33919"/>
        <dbReference type="ChEBI" id="CHEBI:15378"/>
        <dbReference type="ChEBI" id="CHEBI:16521"/>
        <dbReference type="ChEBI" id="CHEBI:28113"/>
        <dbReference type="ChEBI" id="CHEBI:57783"/>
        <dbReference type="ChEBI" id="CHEBI:58349"/>
    </reaction>
    <physiologicalReaction direction="left-to-right" evidence="21">
        <dbReference type="Rhea" id="RHEA:33920"/>
    </physiologicalReaction>
</comment>
<evidence type="ECO:0000256" key="8">
    <source>
        <dbReference type="ARBA" id="ARBA00022630"/>
    </source>
</evidence>
<keyword evidence="8" id="KW-0285">Flavoprotein</keyword>
<dbReference type="InterPro" id="IPR016169">
    <property type="entry name" value="FAD-bd_PCMH_sub2"/>
</dbReference>
<keyword evidence="29" id="KW-1185">Reference proteome</keyword>
<keyword evidence="14 26" id="KW-1133">Transmembrane helix</keyword>
<feature type="transmembrane region" description="Helical" evidence="26">
    <location>
        <begin position="36"/>
        <end position="56"/>
    </location>
</feature>
<keyword evidence="11" id="KW-0256">Endoplasmic reticulum</keyword>
<evidence type="ECO:0000313" key="28">
    <source>
        <dbReference type="EMBL" id="KAK6179008.1"/>
    </source>
</evidence>
<name>A0AAN8PPD8_PATCE</name>
<evidence type="ECO:0000256" key="3">
    <source>
        <dbReference type="ARBA" id="ARBA00004389"/>
    </source>
</evidence>
<evidence type="ECO:0000256" key="14">
    <source>
        <dbReference type="ARBA" id="ARBA00022989"/>
    </source>
</evidence>
<feature type="transmembrane region" description="Helical" evidence="26">
    <location>
        <begin position="7"/>
        <end position="24"/>
    </location>
</feature>
<evidence type="ECO:0000313" key="29">
    <source>
        <dbReference type="Proteomes" id="UP001347796"/>
    </source>
</evidence>
<accession>A0AAN8PPD8</accession>
<keyword evidence="18 26" id="KW-0472">Membrane</keyword>